<dbReference type="InterPro" id="IPR048366">
    <property type="entry name" value="TNP-like_GBD"/>
</dbReference>
<keyword evidence="3" id="KW-0862">Zinc</keyword>
<evidence type="ECO:0000313" key="7">
    <source>
        <dbReference type="EMBL" id="KPJ14188.1"/>
    </source>
</evidence>
<evidence type="ECO:0000259" key="6">
    <source>
        <dbReference type="PROSITE" id="PS50950"/>
    </source>
</evidence>
<dbReference type="InterPro" id="IPR006612">
    <property type="entry name" value="THAP_Znf"/>
</dbReference>
<keyword evidence="4 5" id="KW-0238">DNA-binding</keyword>
<evidence type="ECO:0000256" key="2">
    <source>
        <dbReference type="ARBA" id="ARBA00022771"/>
    </source>
</evidence>
<dbReference type="EMBL" id="KQ460500">
    <property type="protein sequence ID" value="KPJ14188.1"/>
    <property type="molecule type" value="Genomic_DNA"/>
</dbReference>
<organism evidence="7 8">
    <name type="scientific">Papilio machaon</name>
    <name type="common">Old World swallowtail butterfly</name>
    <dbReference type="NCBI Taxonomy" id="76193"/>
    <lineage>
        <taxon>Eukaryota</taxon>
        <taxon>Metazoa</taxon>
        <taxon>Ecdysozoa</taxon>
        <taxon>Arthropoda</taxon>
        <taxon>Hexapoda</taxon>
        <taxon>Insecta</taxon>
        <taxon>Pterygota</taxon>
        <taxon>Neoptera</taxon>
        <taxon>Endopterygota</taxon>
        <taxon>Lepidoptera</taxon>
        <taxon>Glossata</taxon>
        <taxon>Ditrysia</taxon>
        <taxon>Papilionoidea</taxon>
        <taxon>Papilionidae</taxon>
        <taxon>Papilioninae</taxon>
        <taxon>Papilio</taxon>
    </lineage>
</organism>
<evidence type="ECO:0000313" key="8">
    <source>
        <dbReference type="Proteomes" id="UP000053240"/>
    </source>
</evidence>
<dbReference type="InParanoid" id="A0A194R8M5"/>
<evidence type="ECO:0000256" key="1">
    <source>
        <dbReference type="ARBA" id="ARBA00022723"/>
    </source>
</evidence>
<sequence length="352" mass="39540">MDLRKCCLGNCSSTNRTHRLFYLPKDDNLRQLWLSFLIPTNIELSGLSKEQLLAKRVCQKHFDRYQFDNTGNRLRSGYPCLFTAKEIFYGSPLSSTVGDHISDHNYCLPIAPESDIKEATALRVDGDHSYHKSVESQVPEPIEIASTTKCSHVVSQILVEPAPETKEQVKPILVETTGDHSYHKSVESQVPEPIEIASTTKCSVVVEPAPETKEQVKPILVETTDTTTRQKHALKLTKKCHVNVDGTIEVSGQKLSVVFDPPHLLKGLRNNFLTKNMVFDGAIATWDDILTVYRADCQLGHTRMNKKLTDHHVIASKIKKMKVSVAAQVLSAQTSAMLKYTSLYSMYFILQI</sequence>
<evidence type="ECO:0000256" key="4">
    <source>
        <dbReference type="ARBA" id="ARBA00023125"/>
    </source>
</evidence>
<gene>
    <name evidence="7" type="ORF">RR48_06938</name>
</gene>
<dbReference type="AlphaFoldDB" id="A0A194R8M5"/>
<dbReference type="Proteomes" id="UP000053240">
    <property type="component" value="Unassembled WGS sequence"/>
</dbReference>
<dbReference type="GO" id="GO:0003677">
    <property type="term" value="F:DNA binding"/>
    <property type="evidence" value="ECO:0007669"/>
    <property type="project" value="UniProtKB-UniRule"/>
</dbReference>
<dbReference type="GO" id="GO:0008270">
    <property type="term" value="F:zinc ion binding"/>
    <property type="evidence" value="ECO:0007669"/>
    <property type="project" value="UniProtKB-KW"/>
</dbReference>
<dbReference type="Pfam" id="PF05485">
    <property type="entry name" value="THAP"/>
    <property type="match status" value="1"/>
</dbReference>
<dbReference type="Pfam" id="PF21788">
    <property type="entry name" value="TNP-like_GBD"/>
    <property type="match status" value="1"/>
</dbReference>
<keyword evidence="8" id="KW-1185">Reference proteome</keyword>
<proteinExistence type="predicted"/>
<keyword evidence="1" id="KW-0479">Metal-binding</keyword>
<accession>A0A194R8M5</accession>
<keyword evidence="2 5" id="KW-0863">Zinc-finger</keyword>
<reference evidence="7 8" key="1">
    <citation type="journal article" date="2015" name="Nat. Commun.">
        <title>Outbred genome sequencing and CRISPR/Cas9 gene editing in butterflies.</title>
        <authorList>
            <person name="Li X."/>
            <person name="Fan D."/>
            <person name="Zhang W."/>
            <person name="Liu G."/>
            <person name="Zhang L."/>
            <person name="Zhao L."/>
            <person name="Fang X."/>
            <person name="Chen L."/>
            <person name="Dong Y."/>
            <person name="Chen Y."/>
            <person name="Ding Y."/>
            <person name="Zhao R."/>
            <person name="Feng M."/>
            <person name="Zhu Y."/>
            <person name="Feng Y."/>
            <person name="Jiang X."/>
            <person name="Zhu D."/>
            <person name="Xiang H."/>
            <person name="Feng X."/>
            <person name="Li S."/>
            <person name="Wang J."/>
            <person name="Zhang G."/>
            <person name="Kronforst M.R."/>
            <person name="Wang W."/>
        </authorList>
    </citation>
    <scope>NUCLEOTIDE SEQUENCE [LARGE SCALE GENOMIC DNA]</scope>
    <source>
        <strain evidence="7">Ya'a_city_454_Pm</strain>
        <tissue evidence="7">Whole body</tissue>
    </source>
</reference>
<dbReference type="PROSITE" id="PS50950">
    <property type="entry name" value="ZF_THAP"/>
    <property type="match status" value="1"/>
</dbReference>
<protein>
    <recommendedName>
        <fullName evidence="6">THAP-type domain-containing protein</fullName>
    </recommendedName>
</protein>
<evidence type="ECO:0000256" key="3">
    <source>
        <dbReference type="ARBA" id="ARBA00022833"/>
    </source>
</evidence>
<dbReference type="SUPFAM" id="SSF57716">
    <property type="entry name" value="Glucocorticoid receptor-like (DNA-binding domain)"/>
    <property type="match status" value="1"/>
</dbReference>
<feature type="domain" description="THAP-type" evidence="6">
    <location>
        <begin position="1"/>
        <end position="82"/>
    </location>
</feature>
<name>A0A194R8M5_PAPMA</name>
<evidence type="ECO:0000256" key="5">
    <source>
        <dbReference type="PROSITE-ProRule" id="PRU00309"/>
    </source>
</evidence>